<dbReference type="Pfam" id="PF08768">
    <property type="entry name" value="THAP4_heme-bd"/>
    <property type="match status" value="1"/>
</dbReference>
<dbReference type="WBParaSite" id="SRAE_1000257400.1">
    <property type="protein sequence ID" value="SRAE_1000257400.1"/>
    <property type="gene ID" value="WBGene00259189"/>
</dbReference>
<protein>
    <submittedName>
        <fullName evidence="5">Calycin-like domain and Calycin domain-containing protein</fullName>
    </submittedName>
</protein>
<sequence length="199" mass="23495">MFKRNIYGIILSIIFVTIVICTYRDRYDYSRMPIDLTPVQSFIGLWEKERSEGIYKQLPPPDMIDYAIHPLPKFGARCLNITHTYYDKLGHVLRSDYGFMPVKNATRRDPRVHVAYLTTSSEGFSMMEQGFVKGNTILFHFKSFLPRSFDVENNGLLLDIREYERKLELVDGRHMKMYVRAETAYSTEEYTSWYVKIMP</sequence>
<gene>
    <name evidence="3 5 6" type="ORF">SRAE_1000257400</name>
</gene>
<evidence type="ECO:0000313" key="3">
    <source>
        <dbReference type="EMBL" id="CEF64319.1"/>
    </source>
</evidence>
<dbReference type="CTD" id="36376684"/>
<evidence type="ECO:0000313" key="4">
    <source>
        <dbReference type="Proteomes" id="UP000035682"/>
    </source>
</evidence>
<feature type="domain" description="THAP4-like heme-binding" evidence="2">
    <location>
        <begin position="36"/>
        <end position="185"/>
    </location>
</feature>
<feature type="transmembrane region" description="Helical" evidence="1">
    <location>
        <begin position="6"/>
        <end position="23"/>
    </location>
</feature>
<dbReference type="RefSeq" id="XP_024503520.1">
    <property type="nucleotide sequence ID" value="XM_024649666.1"/>
</dbReference>
<accession>A0A090MWV0</accession>
<dbReference type="AlphaFoldDB" id="A0A090MWV0"/>
<keyword evidence="1" id="KW-0812">Transmembrane</keyword>
<evidence type="ECO:0000313" key="5">
    <source>
        <dbReference type="WBParaSite" id="SRAE_1000257400.1"/>
    </source>
</evidence>
<dbReference type="SUPFAM" id="SSF50814">
    <property type="entry name" value="Lipocalins"/>
    <property type="match status" value="1"/>
</dbReference>
<evidence type="ECO:0000256" key="1">
    <source>
        <dbReference type="SAM" id="Phobius"/>
    </source>
</evidence>
<dbReference type="GeneID" id="36376684"/>
<dbReference type="OrthoDB" id="5861491at2759"/>
<dbReference type="OMA" id="GFMPVKN"/>
<dbReference type="STRING" id="34506.A0A090MWV0"/>
<organism evidence="3">
    <name type="scientific">Strongyloides ratti</name>
    <name type="common">Parasitic roundworm</name>
    <dbReference type="NCBI Taxonomy" id="34506"/>
    <lineage>
        <taxon>Eukaryota</taxon>
        <taxon>Metazoa</taxon>
        <taxon>Ecdysozoa</taxon>
        <taxon>Nematoda</taxon>
        <taxon>Chromadorea</taxon>
        <taxon>Rhabditida</taxon>
        <taxon>Tylenchina</taxon>
        <taxon>Panagrolaimomorpha</taxon>
        <taxon>Strongyloidoidea</taxon>
        <taxon>Strongyloididae</taxon>
        <taxon>Strongyloides</taxon>
    </lineage>
</organism>
<reference evidence="4" key="2">
    <citation type="submission" date="2014-09" db="EMBL/GenBank/DDBJ databases">
        <authorList>
            <person name="Martin A.A."/>
        </authorList>
    </citation>
    <scope>NUCLEOTIDE SEQUENCE</scope>
    <source>
        <strain evidence="4">ED321</strain>
    </source>
</reference>
<dbReference type="Proteomes" id="UP000035682">
    <property type="component" value="Unplaced"/>
</dbReference>
<evidence type="ECO:0000259" key="2">
    <source>
        <dbReference type="Pfam" id="PF08768"/>
    </source>
</evidence>
<evidence type="ECO:0000313" key="6">
    <source>
        <dbReference type="WormBase" id="SRAE_1000257400"/>
    </source>
</evidence>
<dbReference type="EMBL" id="LN609528">
    <property type="protein sequence ID" value="CEF64319.1"/>
    <property type="molecule type" value="Genomic_DNA"/>
</dbReference>
<proteinExistence type="predicted"/>
<dbReference type="WormBase" id="SRAE_1000257400">
    <property type="protein sequence ID" value="SRP05406"/>
    <property type="gene ID" value="WBGene00259189"/>
</dbReference>
<keyword evidence="1" id="KW-1133">Transmembrane helix</keyword>
<keyword evidence="4" id="KW-1185">Reference proteome</keyword>
<reference evidence="5" key="3">
    <citation type="submission" date="2020-12" db="UniProtKB">
        <authorList>
            <consortium name="WormBaseParasite"/>
        </authorList>
    </citation>
    <scope>IDENTIFICATION</scope>
</reference>
<dbReference type="InterPro" id="IPR012674">
    <property type="entry name" value="Calycin"/>
</dbReference>
<dbReference type="Gene3D" id="2.40.128.20">
    <property type="match status" value="1"/>
</dbReference>
<name>A0A090MWV0_STRRB</name>
<dbReference type="InterPro" id="IPR014878">
    <property type="entry name" value="THAP4-like_heme-bd"/>
</dbReference>
<keyword evidence="1" id="KW-0472">Membrane</keyword>
<reference evidence="3" key="1">
    <citation type="submission" date="2014-09" db="EMBL/GenBank/DDBJ databases">
        <authorList>
            <person name="Aslett A.Martin."/>
        </authorList>
    </citation>
    <scope>NUCLEOTIDE SEQUENCE</scope>
    <source>
        <strain evidence="3">ED321 Heterogonic</strain>
    </source>
</reference>